<accession>A0ABR7NHP7</accession>
<evidence type="ECO:0000313" key="2">
    <source>
        <dbReference type="EMBL" id="MBC8575932.1"/>
    </source>
</evidence>
<sequence>MTSILFCFLLALFWVQLQAARGDFSSLDRPTAVLKASPEPLLLVRAGSWEARLPLVWLDRAAGVFQMLDRWIVPAELRFSVRAGLLAKNLAGQAQDRRLEREFYRNAGEV</sequence>
<proteinExistence type="predicted"/>
<keyword evidence="1" id="KW-0732">Signal</keyword>
<evidence type="ECO:0000256" key="1">
    <source>
        <dbReference type="SAM" id="SignalP"/>
    </source>
</evidence>
<feature type="chain" id="PRO_5045989766" evidence="1">
    <location>
        <begin position="20"/>
        <end position="110"/>
    </location>
</feature>
<reference evidence="2 3" key="1">
    <citation type="submission" date="2020-08" db="EMBL/GenBank/DDBJ databases">
        <title>Genome public.</title>
        <authorList>
            <person name="Liu C."/>
            <person name="Sun Q."/>
        </authorList>
    </citation>
    <scope>NUCLEOTIDE SEQUENCE [LARGE SCALE GENOMIC DNA]</scope>
    <source>
        <strain evidence="2 3">BX1</strain>
    </source>
</reference>
<protein>
    <submittedName>
        <fullName evidence="2">Uncharacterized protein</fullName>
    </submittedName>
</protein>
<keyword evidence="3" id="KW-1185">Reference proteome</keyword>
<organism evidence="2 3">
    <name type="scientific">Yanshouia hominis</name>
    <dbReference type="NCBI Taxonomy" id="2763673"/>
    <lineage>
        <taxon>Bacteria</taxon>
        <taxon>Bacillati</taxon>
        <taxon>Bacillota</taxon>
        <taxon>Clostridia</taxon>
        <taxon>Eubacteriales</taxon>
        <taxon>Oscillospiraceae</taxon>
        <taxon>Yanshouia</taxon>
    </lineage>
</organism>
<feature type="signal peptide" evidence="1">
    <location>
        <begin position="1"/>
        <end position="19"/>
    </location>
</feature>
<dbReference type="Proteomes" id="UP000658131">
    <property type="component" value="Unassembled WGS sequence"/>
</dbReference>
<evidence type="ECO:0000313" key="3">
    <source>
        <dbReference type="Proteomes" id="UP000658131"/>
    </source>
</evidence>
<gene>
    <name evidence="2" type="ORF">H8717_05830</name>
</gene>
<dbReference type="EMBL" id="JACRTB010000007">
    <property type="protein sequence ID" value="MBC8575932.1"/>
    <property type="molecule type" value="Genomic_DNA"/>
</dbReference>
<dbReference type="RefSeq" id="WP_262399500.1">
    <property type="nucleotide sequence ID" value="NZ_JACRTB010000007.1"/>
</dbReference>
<comment type="caution">
    <text evidence="2">The sequence shown here is derived from an EMBL/GenBank/DDBJ whole genome shotgun (WGS) entry which is preliminary data.</text>
</comment>
<name>A0ABR7NHP7_9FIRM</name>